<feature type="transmembrane region" description="Helical" evidence="5">
    <location>
        <begin position="373"/>
        <end position="393"/>
    </location>
</feature>
<gene>
    <name evidence="7" type="ORF">EV672_10340</name>
</gene>
<feature type="domain" description="Sodium/calcium exchanger membrane region" evidence="6">
    <location>
        <begin position="250"/>
        <end position="392"/>
    </location>
</feature>
<feature type="domain" description="Sodium/calcium exchanger membrane region" evidence="6">
    <location>
        <begin position="54"/>
        <end position="207"/>
    </location>
</feature>
<dbReference type="PANTHER" id="PTHR37958">
    <property type="entry name" value="SODIUM-POTASSIUM/PROTON ANTIPORTER CHAA"/>
    <property type="match status" value="1"/>
</dbReference>
<comment type="caution">
    <text evidence="7">The sequence shown here is derived from an EMBL/GenBank/DDBJ whole genome shotgun (WGS) entry which is preliminary data.</text>
</comment>
<dbReference type="GO" id="GO:0015386">
    <property type="term" value="F:potassium:proton antiporter activity"/>
    <property type="evidence" value="ECO:0007669"/>
    <property type="project" value="TreeGrafter"/>
</dbReference>
<dbReference type="AlphaFoldDB" id="A0A4R6RE70"/>
<sequence length="394" mass="39815">MPLDPTAPTDATAHSPAAPTHWLRNPALPPWCLAVPVLALGLLAAAWGRPLGLGLGAVLTAALFAAVMAAIHHAEVVAHRVGEPFGTLVLAVAVTIIEVALIVSLMLAGGESANSLARDTVFAAVMIASNGIVGLCLVLGGLRHGVLAYRVEGTSPALAALGAMAGLSLVLPSFTQTTPGPTYSGSQLAFAGVASLALYGVFVFVQTVRHRDYFLPVGGQGGDLTDARADAHPDEHHHAEPPSNAVAWTSLGLLMLSLVGVVGLAKALAPALEAGVDAAGLPHAVAGVVIALIVLLPETGAAIRAAKGNRMQSSLNLALGSGLASIGLTIPVVAGLSPWFPFAIVLGLPPMQIVLLALTLITATLTLGSGRATVMQGAVHLVLFAAFLFLTVVP</sequence>
<dbReference type="GO" id="GO:0015385">
    <property type="term" value="F:sodium:proton antiporter activity"/>
    <property type="evidence" value="ECO:0007669"/>
    <property type="project" value="TreeGrafter"/>
</dbReference>
<keyword evidence="8" id="KW-1185">Reference proteome</keyword>
<comment type="subcellular location">
    <subcellularLocation>
        <location evidence="1">Membrane</location>
        <topology evidence="1">Multi-pass membrane protein</topology>
    </subcellularLocation>
</comment>
<feature type="transmembrane region" description="Helical" evidence="5">
    <location>
        <begin position="186"/>
        <end position="205"/>
    </location>
</feature>
<keyword evidence="3 5" id="KW-1133">Transmembrane helix</keyword>
<dbReference type="EMBL" id="SNXW01000003">
    <property type="protein sequence ID" value="TDP84472.1"/>
    <property type="molecule type" value="Genomic_DNA"/>
</dbReference>
<evidence type="ECO:0000256" key="3">
    <source>
        <dbReference type="ARBA" id="ARBA00022989"/>
    </source>
</evidence>
<evidence type="ECO:0000313" key="8">
    <source>
        <dbReference type="Proteomes" id="UP000294593"/>
    </source>
</evidence>
<feature type="transmembrane region" description="Helical" evidence="5">
    <location>
        <begin position="339"/>
        <end position="361"/>
    </location>
</feature>
<feature type="transmembrane region" description="Helical" evidence="5">
    <location>
        <begin position="281"/>
        <end position="303"/>
    </location>
</feature>
<dbReference type="OrthoDB" id="9787814at2"/>
<dbReference type="InterPro" id="IPR004837">
    <property type="entry name" value="NaCa_Exmemb"/>
</dbReference>
<accession>A0A4R6RE70</accession>
<keyword evidence="2 5" id="KW-0812">Transmembrane</keyword>
<dbReference type="Pfam" id="PF01699">
    <property type="entry name" value="Na_Ca_ex"/>
    <property type="match status" value="2"/>
</dbReference>
<dbReference type="InterPro" id="IPR052946">
    <property type="entry name" value="Alkaline_pH_Ca-Antiporter"/>
</dbReference>
<evidence type="ECO:0000256" key="4">
    <source>
        <dbReference type="ARBA" id="ARBA00023136"/>
    </source>
</evidence>
<keyword evidence="4 5" id="KW-0472">Membrane</keyword>
<feature type="transmembrane region" description="Helical" evidence="5">
    <location>
        <begin position="315"/>
        <end position="333"/>
    </location>
</feature>
<feature type="transmembrane region" description="Helical" evidence="5">
    <location>
        <begin position="85"/>
        <end position="109"/>
    </location>
</feature>
<evidence type="ECO:0000256" key="1">
    <source>
        <dbReference type="ARBA" id="ARBA00004141"/>
    </source>
</evidence>
<organism evidence="7 8">
    <name type="scientific">Aquabacterium commune</name>
    <dbReference type="NCBI Taxonomy" id="70586"/>
    <lineage>
        <taxon>Bacteria</taxon>
        <taxon>Pseudomonadati</taxon>
        <taxon>Pseudomonadota</taxon>
        <taxon>Betaproteobacteria</taxon>
        <taxon>Burkholderiales</taxon>
        <taxon>Aquabacterium</taxon>
    </lineage>
</organism>
<protein>
    <submittedName>
        <fullName evidence="7">Ca2+:H+ antiporter</fullName>
    </submittedName>
</protein>
<dbReference type="Proteomes" id="UP000294593">
    <property type="component" value="Unassembled WGS sequence"/>
</dbReference>
<feature type="transmembrane region" description="Helical" evidence="5">
    <location>
        <begin position="245"/>
        <end position="269"/>
    </location>
</feature>
<evidence type="ECO:0000259" key="6">
    <source>
        <dbReference type="Pfam" id="PF01699"/>
    </source>
</evidence>
<evidence type="ECO:0000256" key="5">
    <source>
        <dbReference type="SAM" id="Phobius"/>
    </source>
</evidence>
<feature type="transmembrane region" description="Helical" evidence="5">
    <location>
        <begin position="121"/>
        <end position="142"/>
    </location>
</feature>
<evidence type="ECO:0000313" key="7">
    <source>
        <dbReference type="EMBL" id="TDP84472.1"/>
    </source>
</evidence>
<reference evidence="7 8" key="1">
    <citation type="submission" date="2019-03" db="EMBL/GenBank/DDBJ databases">
        <title>Genomic Encyclopedia of Type Strains, Phase IV (KMG-IV): sequencing the most valuable type-strain genomes for metagenomic binning, comparative biology and taxonomic classification.</title>
        <authorList>
            <person name="Goeker M."/>
        </authorList>
    </citation>
    <scope>NUCLEOTIDE SEQUENCE [LARGE SCALE GENOMIC DNA]</scope>
    <source>
        <strain evidence="7 8">DSM 11901</strain>
    </source>
</reference>
<dbReference type="RefSeq" id="WP_133607504.1">
    <property type="nucleotide sequence ID" value="NZ_SNXW01000003.1"/>
</dbReference>
<feature type="transmembrane region" description="Helical" evidence="5">
    <location>
        <begin position="53"/>
        <end position="73"/>
    </location>
</feature>
<feature type="transmembrane region" description="Helical" evidence="5">
    <location>
        <begin position="154"/>
        <end position="174"/>
    </location>
</feature>
<name>A0A4R6RE70_9BURK</name>
<evidence type="ECO:0000256" key="2">
    <source>
        <dbReference type="ARBA" id="ARBA00022692"/>
    </source>
</evidence>
<proteinExistence type="predicted"/>
<dbReference type="PANTHER" id="PTHR37958:SF1">
    <property type="entry name" value="SODIUM-POTASSIUM_PROTON ANTIPORTER CHAA"/>
    <property type="match status" value="1"/>
</dbReference>
<dbReference type="GO" id="GO:0005886">
    <property type="term" value="C:plasma membrane"/>
    <property type="evidence" value="ECO:0007669"/>
    <property type="project" value="TreeGrafter"/>
</dbReference>